<feature type="region of interest" description="Disordered" evidence="1">
    <location>
        <begin position="87"/>
        <end position="107"/>
    </location>
</feature>
<dbReference type="Proteomes" id="UP001469553">
    <property type="component" value="Unassembled WGS sequence"/>
</dbReference>
<sequence>MIGTPNKTHASGLNDFDLIRGKTTLVQNDSIYLPEPNQTKYRCSEKEGCHDYQGGLDKFYMEHRDNKVTPRAINKLQDIKWHGLRMHFGKGPSRTHGTASHGTQLEN</sequence>
<feature type="compositionally biased region" description="Polar residues" evidence="1">
    <location>
        <begin position="95"/>
        <end position="107"/>
    </location>
</feature>
<reference evidence="2 3" key="1">
    <citation type="submission" date="2021-06" db="EMBL/GenBank/DDBJ databases">
        <authorList>
            <person name="Palmer J.M."/>
        </authorList>
    </citation>
    <scope>NUCLEOTIDE SEQUENCE [LARGE SCALE GENOMIC DNA]</scope>
    <source>
        <strain evidence="2 3">AS_MEX2019</strain>
        <tissue evidence="2">Muscle</tissue>
    </source>
</reference>
<organism evidence="2 3">
    <name type="scientific">Ameca splendens</name>
    <dbReference type="NCBI Taxonomy" id="208324"/>
    <lineage>
        <taxon>Eukaryota</taxon>
        <taxon>Metazoa</taxon>
        <taxon>Chordata</taxon>
        <taxon>Craniata</taxon>
        <taxon>Vertebrata</taxon>
        <taxon>Euteleostomi</taxon>
        <taxon>Actinopterygii</taxon>
        <taxon>Neopterygii</taxon>
        <taxon>Teleostei</taxon>
        <taxon>Neoteleostei</taxon>
        <taxon>Acanthomorphata</taxon>
        <taxon>Ovalentaria</taxon>
        <taxon>Atherinomorphae</taxon>
        <taxon>Cyprinodontiformes</taxon>
        <taxon>Goodeidae</taxon>
        <taxon>Ameca</taxon>
    </lineage>
</organism>
<protein>
    <submittedName>
        <fullName evidence="2">Uncharacterized protein</fullName>
    </submittedName>
</protein>
<keyword evidence="3" id="KW-1185">Reference proteome</keyword>
<evidence type="ECO:0000313" key="2">
    <source>
        <dbReference type="EMBL" id="MEQ2293557.1"/>
    </source>
</evidence>
<evidence type="ECO:0000313" key="3">
    <source>
        <dbReference type="Proteomes" id="UP001469553"/>
    </source>
</evidence>
<proteinExistence type="predicted"/>
<accession>A0ABV0YIK9</accession>
<gene>
    <name evidence="2" type="ORF">AMECASPLE_034786</name>
</gene>
<comment type="caution">
    <text evidence="2">The sequence shown here is derived from an EMBL/GenBank/DDBJ whole genome shotgun (WGS) entry which is preliminary data.</text>
</comment>
<evidence type="ECO:0000256" key="1">
    <source>
        <dbReference type="SAM" id="MobiDB-lite"/>
    </source>
</evidence>
<dbReference type="EMBL" id="JAHRIP010033224">
    <property type="protein sequence ID" value="MEQ2293557.1"/>
    <property type="molecule type" value="Genomic_DNA"/>
</dbReference>
<name>A0ABV0YIK9_9TELE</name>